<dbReference type="PANTHER" id="PTHR39639">
    <property type="entry name" value="CHROMOSOME 16, WHOLE GENOME SHOTGUN SEQUENCE"/>
    <property type="match status" value="1"/>
</dbReference>
<dbReference type="EMBL" id="JPVZ01000007">
    <property type="protein sequence ID" value="OAZ08766.1"/>
    <property type="molecule type" value="Genomic_DNA"/>
</dbReference>
<sequence>MPLEEEVKAARTEIVSDGYEMSIGEIINLYKDQELIIDPAFQRLFRWDDTRKTRFIETLLLGIPVPPIFVFQDENGVWELIDGLQRLSTVFQFAGVLRKNDGEAIPPLHLNATNFLPSLNGKTWDASNEDPESGIGQALQLEIKRARVRVEILKKESDAQAKFELFQRLNTGGAPLSEQEIRNCVAVMVNREFYDWLIQRSDNNDFKVTTAQTETAIANQAGVELALRFIAFRHSPYDGKLDVHEYLDNAIFQIASDKAFDRARETEVFEKTFALLNSSLGTNSFKRWNGNEFKGKFLMSVYEVIAHGTASNLDAISALPEQEQREFIINKAKSLWDEKTFDNNSGGGVRGTTRLSNLIPFGAEFLKP</sequence>
<proteinExistence type="predicted"/>
<dbReference type="Proteomes" id="UP000094009">
    <property type="component" value="Unassembled WGS sequence"/>
</dbReference>
<evidence type="ECO:0000313" key="3">
    <source>
        <dbReference type="Proteomes" id="UP000094009"/>
    </source>
</evidence>
<evidence type="ECO:0000313" key="2">
    <source>
        <dbReference type="EMBL" id="OAZ08766.1"/>
    </source>
</evidence>
<organism evidence="2 3">
    <name type="scientific">Thalassospira tepidiphila MCCC 1A03514</name>
    <dbReference type="NCBI Taxonomy" id="1177930"/>
    <lineage>
        <taxon>Bacteria</taxon>
        <taxon>Pseudomonadati</taxon>
        <taxon>Pseudomonadota</taxon>
        <taxon>Alphaproteobacteria</taxon>
        <taxon>Rhodospirillales</taxon>
        <taxon>Thalassospiraceae</taxon>
        <taxon>Thalassospira</taxon>
    </lineage>
</organism>
<dbReference type="RefSeq" id="WP_064781749.1">
    <property type="nucleotide sequence ID" value="NZ_JPVZ01000007.1"/>
</dbReference>
<dbReference type="Pfam" id="PF03235">
    <property type="entry name" value="GmrSD_N"/>
    <property type="match status" value="1"/>
</dbReference>
<dbReference type="InterPro" id="IPR004919">
    <property type="entry name" value="GmrSD_N"/>
</dbReference>
<gene>
    <name evidence="2" type="ORF">TH4_15455</name>
</gene>
<dbReference type="AlphaFoldDB" id="A0A853KWE6"/>
<feature type="domain" description="GmrSD restriction endonucleases N-terminal" evidence="1">
    <location>
        <begin position="25"/>
        <end position="184"/>
    </location>
</feature>
<dbReference type="PANTHER" id="PTHR39639:SF1">
    <property type="entry name" value="DUF262 DOMAIN-CONTAINING PROTEIN"/>
    <property type="match status" value="1"/>
</dbReference>
<comment type="caution">
    <text evidence="2">The sequence shown here is derived from an EMBL/GenBank/DDBJ whole genome shotgun (WGS) entry which is preliminary data.</text>
</comment>
<protein>
    <recommendedName>
        <fullName evidence="1">GmrSD restriction endonucleases N-terminal domain-containing protein</fullName>
    </recommendedName>
</protein>
<name>A0A853KWE6_9PROT</name>
<reference evidence="2 3" key="1">
    <citation type="submission" date="2014-07" db="EMBL/GenBank/DDBJ databases">
        <title>Draft genome sequence of Thalassospira tepidiphila 1-1B.</title>
        <authorList>
            <person name="Lai Q."/>
            <person name="Shao Z."/>
        </authorList>
    </citation>
    <scope>NUCLEOTIDE SEQUENCE [LARGE SCALE GENOMIC DNA]</scope>
    <source>
        <strain evidence="2 3">MCCC 1A03514</strain>
    </source>
</reference>
<evidence type="ECO:0000259" key="1">
    <source>
        <dbReference type="Pfam" id="PF03235"/>
    </source>
</evidence>
<accession>A0A853KWE6</accession>